<protein>
    <recommendedName>
        <fullName evidence="7">PRA1 family protein</fullName>
    </recommendedName>
</protein>
<name>A0AAW0M2V7_QUESU</name>
<dbReference type="Pfam" id="PF03208">
    <property type="entry name" value="PRA1"/>
    <property type="match status" value="1"/>
</dbReference>
<sequence length="151" mass="16929">MVLAGTRNGLLHTLVSISTTTANAVTAHSIFATCRPWHELIQPLSTFTRPYTLGEANAHVKCNLDHFCVNYMFITLLILILSLLWHPISMIVFLAIFVAWSFLYFLSDRPLLLFHITVDNRIVLALLSIIAIVALVLTDLWLNVLISLTLG</sequence>
<evidence type="ECO:0000256" key="3">
    <source>
        <dbReference type="ARBA" id="ARBA00006483"/>
    </source>
</evidence>
<dbReference type="GO" id="GO:0016192">
    <property type="term" value="P:vesicle-mediated transport"/>
    <property type="evidence" value="ECO:0007669"/>
    <property type="project" value="TreeGrafter"/>
</dbReference>
<keyword evidence="5 7" id="KW-1133">Transmembrane helix</keyword>
<evidence type="ECO:0000256" key="5">
    <source>
        <dbReference type="ARBA" id="ARBA00022989"/>
    </source>
</evidence>
<feature type="transmembrane region" description="Helical" evidence="7">
    <location>
        <begin position="71"/>
        <end position="102"/>
    </location>
</feature>
<dbReference type="InterPro" id="IPR004895">
    <property type="entry name" value="Prenylated_rab_accept_PRA1"/>
</dbReference>
<keyword evidence="4 7" id="KW-0812">Transmembrane</keyword>
<dbReference type="EMBL" id="PKMF04000024">
    <property type="protein sequence ID" value="KAK7857761.1"/>
    <property type="molecule type" value="Genomic_DNA"/>
</dbReference>
<reference evidence="8 9" key="1">
    <citation type="journal article" date="2018" name="Sci. Data">
        <title>The draft genome sequence of cork oak.</title>
        <authorList>
            <person name="Ramos A.M."/>
            <person name="Usie A."/>
            <person name="Barbosa P."/>
            <person name="Barros P.M."/>
            <person name="Capote T."/>
            <person name="Chaves I."/>
            <person name="Simoes F."/>
            <person name="Abreu I."/>
            <person name="Carrasquinho I."/>
            <person name="Faro C."/>
            <person name="Guimaraes J.B."/>
            <person name="Mendonca D."/>
            <person name="Nobrega F."/>
            <person name="Rodrigues L."/>
            <person name="Saibo N.J.M."/>
            <person name="Varela M.C."/>
            <person name="Egas C."/>
            <person name="Matos J."/>
            <person name="Miguel C.M."/>
            <person name="Oliveira M.M."/>
            <person name="Ricardo C.P."/>
            <person name="Goncalves S."/>
        </authorList>
    </citation>
    <scope>NUCLEOTIDE SEQUENCE [LARGE SCALE GENOMIC DNA]</scope>
    <source>
        <strain evidence="9">cv. HL8</strain>
    </source>
</reference>
<comment type="function">
    <text evidence="1 7">May be involved in both secretory and endocytic intracellular trafficking in the endosomal/prevacuolar compartments.</text>
</comment>
<dbReference type="PANTHER" id="PTHR19317:SF84">
    <property type="entry name" value="PRA1 FAMILY PROTEIN"/>
    <property type="match status" value="1"/>
</dbReference>
<evidence type="ECO:0000313" key="9">
    <source>
        <dbReference type="Proteomes" id="UP000237347"/>
    </source>
</evidence>
<keyword evidence="6 7" id="KW-0472">Membrane</keyword>
<gene>
    <name evidence="8" type="primary">PRA1D_2</name>
    <name evidence="8" type="ORF">CFP56_015834</name>
</gene>
<dbReference type="GO" id="GO:0016020">
    <property type="term" value="C:membrane"/>
    <property type="evidence" value="ECO:0007669"/>
    <property type="project" value="UniProtKB-SubCell"/>
</dbReference>
<organism evidence="8 9">
    <name type="scientific">Quercus suber</name>
    <name type="common">Cork oak</name>
    <dbReference type="NCBI Taxonomy" id="58331"/>
    <lineage>
        <taxon>Eukaryota</taxon>
        <taxon>Viridiplantae</taxon>
        <taxon>Streptophyta</taxon>
        <taxon>Embryophyta</taxon>
        <taxon>Tracheophyta</taxon>
        <taxon>Spermatophyta</taxon>
        <taxon>Magnoliopsida</taxon>
        <taxon>eudicotyledons</taxon>
        <taxon>Gunneridae</taxon>
        <taxon>Pentapetalae</taxon>
        <taxon>rosids</taxon>
        <taxon>fabids</taxon>
        <taxon>Fagales</taxon>
        <taxon>Fagaceae</taxon>
        <taxon>Quercus</taxon>
    </lineage>
</organism>
<keyword evidence="7" id="KW-0813">Transport</keyword>
<proteinExistence type="inferred from homology"/>
<evidence type="ECO:0000256" key="7">
    <source>
        <dbReference type="RuleBase" id="RU363107"/>
    </source>
</evidence>
<dbReference type="Proteomes" id="UP000237347">
    <property type="component" value="Unassembled WGS sequence"/>
</dbReference>
<comment type="caution">
    <text evidence="8">The sequence shown here is derived from an EMBL/GenBank/DDBJ whole genome shotgun (WGS) entry which is preliminary data.</text>
</comment>
<evidence type="ECO:0000313" key="8">
    <source>
        <dbReference type="EMBL" id="KAK7857761.1"/>
    </source>
</evidence>
<keyword evidence="9" id="KW-1185">Reference proteome</keyword>
<dbReference type="GO" id="GO:0005794">
    <property type="term" value="C:Golgi apparatus"/>
    <property type="evidence" value="ECO:0007669"/>
    <property type="project" value="TreeGrafter"/>
</dbReference>
<accession>A0AAW0M2V7</accession>
<comment type="similarity">
    <text evidence="3 7">Belongs to the PRA1 family.</text>
</comment>
<dbReference type="GO" id="GO:0005783">
    <property type="term" value="C:endoplasmic reticulum"/>
    <property type="evidence" value="ECO:0007669"/>
    <property type="project" value="TreeGrafter"/>
</dbReference>
<dbReference type="AlphaFoldDB" id="A0AAW0M2V7"/>
<evidence type="ECO:0000256" key="1">
    <source>
        <dbReference type="ARBA" id="ARBA00002501"/>
    </source>
</evidence>
<evidence type="ECO:0000256" key="4">
    <source>
        <dbReference type="ARBA" id="ARBA00022692"/>
    </source>
</evidence>
<comment type="subcellular location">
    <subcellularLocation>
        <location evidence="2">Endomembrane system</location>
        <topology evidence="2">Multi-pass membrane protein</topology>
    </subcellularLocation>
    <subcellularLocation>
        <location evidence="7">Membrane</location>
        <topology evidence="7">Multi-pass membrane protein</topology>
    </subcellularLocation>
</comment>
<dbReference type="PANTHER" id="PTHR19317">
    <property type="entry name" value="PRENYLATED RAB ACCEPTOR 1-RELATED"/>
    <property type="match status" value="1"/>
</dbReference>
<evidence type="ECO:0000256" key="6">
    <source>
        <dbReference type="ARBA" id="ARBA00023136"/>
    </source>
</evidence>
<evidence type="ECO:0000256" key="2">
    <source>
        <dbReference type="ARBA" id="ARBA00004127"/>
    </source>
</evidence>
<feature type="transmembrane region" description="Helical" evidence="7">
    <location>
        <begin position="122"/>
        <end position="146"/>
    </location>
</feature>